<organism evidence="1 2">
    <name type="scientific">Hymenobacter aranciens</name>
    <dbReference type="NCBI Taxonomy" id="3063996"/>
    <lineage>
        <taxon>Bacteria</taxon>
        <taxon>Pseudomonadati</taxon>
        <taxon>Bacteroidota</taxon>
        <taxon>Cytophagia</taxon>
        <taxon>Cytophagales</taxon>
        <taxon>Hymenobacteraceae</taxon>
        <taxon>Hymenobacter</taxon>
    </lineage>
</organism>
<sequence>MDLTEVQNAANVGLVCIICAQRKDPNTPGHICAVVPETVTHQATR</sequence>
<proteinExistence type="predicted"/>
<comment type="caution">
    <text evidence="1">The sequence shown here is derived from an EMBL/GenBank/DDBJ whole genome shotgun (WGS) entry which is preliminary data.</text>
</comment>
<dbReference type="EMBL" id="JAUQSY010000003">
    <property type="protein sequence ID" value="MDO7874365.1"/>
    <property type="molecule type" value="Genomic_DNA"/>
</dbReference>
<accession>A0ABT9B7X3</accession>
<reference evidence="1" key="1">
    <citation type="submission" date="2023-07" db="EMBL/GenBank/DDBJ databases">
        <authorList>
            <person name="Kim M.K."/>
        </authorList>
    </citation>
    <scope>NUCLEOTIDE SEQUENCE</scope>
    <source>
        <strain evidence="1">ASUV-10-1</strain>
    </source>
</reference>
<evidence type="ECO:0000313" key="1">
    <source>
        <dbReference type="EMBL" id="MDO7874365.1"/>
    </source>
</evidence>
<name>A0ABT9B7X3_9BACT</name>
<dbReference type="Proteomes" id="UP001176429">
    <property type="component" value="Unassembled WGS sequence"/>
</dbReference>
<keyword evidence="2" id="KW-1185">Reference proteome</keyword>
<gene>
    <name evidence="1" type="ORF">Q5H93_06445</name>
</gene>
<evidence type="ECO:0000313" key="2">
    <source>
        <dbReference type="Proteomes" id="UP001176429"/>
    </source>
</evidence>
<protein>
    <submittedName>
        <fullName evidence="1">Uncharacterized protein</fullName>
    </submittedName>
</protein>